<reference evidence="3" key="3">
    <citation type="submission" date="2017-05" db="EMBL/GenBank/DDBJ databases">
        <authorList>
            <person name="Song R."/>
            <person name="Chenine A.L."/>
            <person name="Ruprecht R.M."/>
        </authorList>
    </citation>
    <scope>NUCLEOTIDE SEQUENCE</scope>
    <source>
        <strain evidence="3">SCGC AB-777_F03</strain>
    </source>
</reference>
<organism evidence="3">
    <name type="scientific">Nanobsidianus stetteri</name>
    <dbReference type="NCBI Taxonomy" id="1294122"/>
    <lineage>
        <taxon>Archaea</taxon>
        <taxon>Nanobdellota</taxon>
        <taxon>Candidatus Nanoarchaeia</taxon>
        <taxon>Nanoarchaeales</taxon>
        <taxon>Nanopusillaceae</taxon>
        <taxon>Candidatus Nanobsidianus</taxon>
    </lineage>
</organism>
<reference evidence="3" key="1">
    <citation type="journal article" date="2015" name="Appl. Environ. Microbiol.">
        <title>Nanoarchaeota, Their Sulfolobales Host, and Nanoarchaeota Virus Distribution across Yellowstone National Park Hot Springs.</title>
        <authorList>
            <person name="Munson-McGee J.H."/>
            <person name="Field E.K."/>
            <person name="Bateson M."/>
            <person name="Rooney C."/>
            <person name="Stepanauskas R."/>
            <person name="Young M.J."/>
        </authorList>
    </citation>
    <scope>NUCLEOTIDE SEQUENCE [LARGE SCALE GENOMIC DNA]</scope>
    <source>
        <strain evidence="3">SCGC AB-777_F03</strain>
    </source>
</reference>
<dbReference type="AlphaFoldDB" id="A0A2T9WLV2"/>
<dbReference type="InterPro" id="IPR010401">
    <property type="entry name" value="AGL/Gdb1"/>
</dbReference>
<dbReference type="PANTHER" id="PTHR10569">
    <property type="entry name" value="GLYCOGEN DEBRANCHING ENZYME"/>
    <property type="match status" value="1"/>
</dbReference>
<reference evidence="2" key="4">
    <citation type="submission" date="2021-11" db="EMBL/GenBank/DDBJ databases">
        <authorList>
            <person name="Munson-Mcgee J."/>
            <person name="Field E."/>
            <person name="Bateson M."/>
            <person name="Rooney C."/>
            <person name="Stepanauskas R."/>
            <person name="Young M."/>
        </authorList>
    </citation>
    <scope>NUCLEOTIDE SEQUENCE</scope>
    <source>
        <strain evidence="2">SCGC AB-777_F03</strain>
    </source>
</reference>
<sequence length="534" mass="64790">MENVIELDIFDYAIINNKGSFLFLPLLYNSRYFGLLQYYNNNFIKIIEKIENREINYNEIEKVILKDYNDLKIIYKNGWEEYKLIDNKLIYKTNKYSTLNVYFDIRYLYDIDEWGRIYNNEKNKDYVKIKFNKGDLNYEVIIKGFEVYQELNKWIKVNYNYDLYRKSPPFERYIYLPFSFYAKELEIIYKNDKENLNGKNLIENRLLSFIYDNNISAGFPWYFQEWSRDILISLKGLYYINKDIVKNKLIEYSNYFLLDGRLKNIKNENVGNSDGIGLYIFRLFQFKDLFEKEIFDKLIDNIIEKLKLFEENYLDEKLFLFKAYPNETWMDTLNRIYPIEIQFLMANAYDNLYNYTKKDEYKEKLEKIKNSIRKNYLSDYSLYDDIKNKKIRCNIFLSYYFYPKIFSNYEWENIFDYSLTHLYLKWGGISSLSIFDKEFIPYSNEDNYFKNEGKSMHNGDSWIFINNIAAIDLYNLNKEKYGNIINSILKSNERLIKMIGTLPERSSAYELKPAGALHQLWSISTYIELLNNIK</sequence>
<feature type="domain" description="Glycogen debranching enzyme C-terminal" evidence="1">
    <location>
        <begin position="212"/>
        <end position="526"/>
    </location>
</feature>
<dbReference type="InterPro" id="IPR012341">
    <property type="entry name" value="6hp_glycosidase-like_sf"/>
</dbReference>
<gene>
    <name evidence="2" type="ORF">DDW03_001385</name>
    <name evidence="3" type="ORF">DDW03_01155</name>
</gene>
<dbReference type="InterPro" id="IPR008928">
    <property type="entry name" value="6-hairpin_glycosidase_sf"/>
</dbReference>
<evidence type="ECO:0000313" key="2">
    <source>
        <dbReference type="EMBL" id="MCC5447053.1"/>
    </source>
</evidence>
<proteinExistence type="predicted"/>
<comment type="caution">
    <text evidence="3">The sequence shown here is derived from an EMBL/GenBank/DDBJ whole genome shotgun (WGS) entry which is preliminary data.</text>
</comment>
<dbReference type="Proteomes" id="UP000245509">
    <property type="component" value="Unassembled WGS sequence"/>
</dbReference>
<evidence type="ECO:0000259" key="1">
    <source>
        <dbReference type="Pfam" id="PF06202"/>
    </source>
</evidence>
<dbReference type="SUPFAM" id="SSF48208">
    <property type="entry name" value="Six-hairpin glycosidases"/>
    <property type="match status" value="1"/>
</dbReference>
<reference evidence="2" key="2">
    <citation type="submission" date="2017-05" db="EMBL/GenBank/DDBJ databases">
        <authorList>
            <person name="Munson-Mcgee J.H."/>
        </authorList>
    </citation>
    <scope>NUCLEOTIDE SEQUENCE</scope>
    <source>
        <strain evidence="2">SCGC AB-777_F03</strain>
    </source>
</reference>
<dbReference type="Gene3D" id="1.50.10.10">
    <property type="match status" value="1"/>
</dbReference>
<dbReference type="InterPro" id="IPR032790">
    <property type="entry name" value="GDE_C"/>
</dbReference>
<accession>A0A2T9WLV2</accession>
<dbReference type="GO" id="GO:0004134">
    <property type="term" value="F:4-alpha-glucanotransferase activity"/>
    <property type="evidence" value="ECO:0007669"/>
    <property type="project" value="InterPro"/>
</dbReference>
<dbReference type="Pfam" id="PF06202">
    <property type="entry name" value="GDE_C"/>
    <property type="match status" value="1"/>
</dbReference>
<evidence type="ECO:0000313" key="3">
    <source>
        <dbReference type="EMBL" id="PVU68809.1"/>
    </source>
</evidence>
<dbReference type="GO" id="GO:0005980">
    <property type="term" value="P:glycogen catabolic process"/>
    <property type="evidence" value="ECO:0007669"/>
    <property type="project" value="InterPro"/>
</dbReference>
<protein>
    <recommendedName>
        <fullName evidence="1">Glycogen debranching enzyme C-terminal domain-containing protein</fullName>
    </recommendedName>
</protein>
<name>A0A2T9WLV2_NANST</name>
<dbReference type="PANTHER" id="PTHR10569:SF2">
    <property type="entry name" value="GLYCOGEN DEBRANCHING ENZYME"/>
    <property type="match status" value="1"/>
</dbReference>
<dbReference type="EMBL" id="QEFP01000003">
    <property type="protein sequence ID" value="PVU68809.1"/>
    <property type="molecule type" value="Genomic_DNA"/>
</dbReference>
<dbReference type="GO" id="GO:0004135">
    <property type="term" value="F:amylo-alpha-1,6-glucosidase activity"/>
    <property type="evidence" value="ECO:0007669"/>
    <property type="project" value="InterPro"/>
</dbReference>
<dbReference type="RefSeq" id="WP_228615281.1">
    <property type="nucleotide sequence ID" value="NZ_QEFP02000006.1"/>
</dbReference>
<dbReference type="EMBL" id="QEFP02000006">
    <property type="protein sequence ID" value="MCC5447053.1"/>
    <property type="molecule type" value="Genomic_DNA"/>
</dbReference>